<keyword evidence="1" id="KW-0175">Coiled coil</keyword>
<gene>
    <name evidence="3" type="ordered locus">TK0397</name>
</gene>
<evidence type="ECO:0000313" key="3">
    <source>
        <dbReference type="EMBL" id="BAD84586.1"/>
    </source>
</evidence>
<keyword evidence="2" id="KW-0472">Membrane</keyword>
<reference evidence="3 4" key="1">
    <citation type="journal article" date="2005" name="Genome Res.">
        <title>Complete genome sequence of the hyperthermophilic archaeon Thermococcus kodakaraensis KOD1 and comparison with Pyrococcus genomes.</title>
        <authorList>
            <person name="Fukui T."/>
            <person name="Atomi H."/>
            <person name="Kanai T."/>
            <person name="Matsumi R."/>
            <person name="Fujiwara S."/>
            <person name="Imanaka T."/>
        </authorList>
    </citation>
    <scope>NUCLEOTIDE SEQUENCE [LARGE SCALE GENOMIC DNA]</scope>
    <source>
        <strain evidence="4">ATCC BAA-918 / JCM 12380 / KOD1</strain>
    </source>
</reference>
<keyword evidence="4" id="KW-1185">Reference proteome</keyword>
<dbReference type="OrthoDB" id="387158at2157"/>
<dbReference type="EnsemblBacteria" id="BAD84586">
    <property type="protein sequence ID" value="BAD84586"/>
    <property type="gene ID" value="TK0397"/>
</dbReference>
<dbReference type="InParanoid" id="Q5JG88"/>
<dbReference type="RefSeq" id="WP_011249352.1">
    <property type="nucleotide sequence ID" value="NC_006624.1"/>
</dbReference>
<dbReference type="PATRIC" id="fig|69014.16.peg.395"/>
<sequence length="323" mass="37751">MESNRKVMIVMVIIMAFVLIAGFGALVGANTQNSILLQFTEVLANIVMAGIIAVQAITTAEAAEQTKKQAELMNKSLIEMKKERMNIEYMKNEVIGYIKKLEDMLNDALHNEVPIYYELPQYSNLTPETPETPGWAKSYQERGLEERLKRKIKRLLKEYDINLEKYNSLVTDTNRLRREVIDALKGEFKLVESLQRISQEEAERFYIKEAHIIKADTLLEELVTLSNTETRESNQLSAPPYGRLGLNTEQKRLYGLEVWNKAKKVFYEFLLEKKPEIYNKLVEREKKLKELKTLTRELLEKIKRIEDELFQDEEKLEKKLLEL</sequence>
<dbReference type="AlphaFoldDB" id="Q5JG88"/>
<dbReference type="eggNOG" id="arCOG08488">
    <property type="taxonomic scope" value="Archaea"/>
</dbReference>
<accession>Q5JG88</accession>
<evidence type="ECO:0000313" key="4">
    <source>
        <dbReference type="Proteomes" id="UP000000536"/>
    </source>
</evidence>
<evidence type="ECO:0000256" key="2">
    <source>
        <dbReference type="SAM" id="Phobius"/>
    </source>
</evidence>
<keyword evidence="2" id="KW-0812">Transmembrane</keyword>
<feature type="transmembrane region" description="Helical" evidence="2">
    <location>
        <begin position="7"/>
        <end position="29"/>
    </location>
</feature>
<dbReference type="EMBL" id="AP006878">
    <property type="protein sequence ID" value="BAD84586.1"/>
    <property type="molecule type" value="Genomic_DNA"/>
</dbReference>
<organism evidence="3 4">
    <name type="scientific">Thermococcus kodakarensis (strain ATCC BAA-918 / JCM 12380 / KOD1)</name>
    <name type="common">Pyrococcus kodakaraensis (strain KOD1)</name>
    <dbReference type="NCBI Taxonomy" id="69014"/>
    <lineage>
        <taxon>Archaea</taxon>
        <taxon>Methanobacteriati</taxon>
        <taxon>Methanobacteriota</taxon>
        <taxon>Thermococci</taxon>
        <taxon>Thermococcales</taxon>
        <taxon>Thermococcaceae</taxon>
        <taxon>Thermococcus</taxon>
    </lineage>
</organism>
<evidence type="ECO:0000256" key="1">
    <source>
        <dbReference type="SAM" id="Coils"/>
    </source>
</evidence>
<dbReference type="HOGENOM" id="CLU_859491_0_0_2"/>
<dbReference type="KEGG" id="tko:TK0397"/>
<protein>
    <submittedName>
        <fullName evidence="3">Hypothetical membrane protein, conserved</fullName>
    </submittedName>
</protein>
<dbReference type="GeneID" id="78446905"/>
<name>Q5JG88_THEKO</name>
<keyword evidence="2" id="KW-1133">Transmembrane helix</keyword>
<feature type="coiled-coil region" evidence="1">
    <location>
        <begin position="281"/>
        <end position="322"/>
    </location>
</feature>
<dbReference type="Proteomes" id="UP000000536">
    <property type="component" value="Chromosome"/>
</dbReference>
<proteinExistence type="predicted"/>